<dbReference type="InterPro" id="IPR000682">
    <property type="entry name" value="PCMT"/>
</dbReference>
<evidence type="ECO:0000256" key="3">
    <source>
        <dbReference type="ARBA" id="ARBA00030757"/>
    </source>
</evidence>
<evidence type="ECO:0000313" key="4">
    <source>
        <dbReference type="EMBL" id="MDT8999000.1"/>
    </source>
</evidence>
<keyword evidence="5" id="KW-1185">Reference proteome</keyword>
<dbReference type="EMBL" id="JAVXZY010000002">
    <property type="protein sequence ID" value="MDT8999000.1"/>
    <property type="molecule type" value="Genomic_DNA"/>
</dbReference>
<reference evidence="4" key="1">
    <citation type="submission" date="2023-09" db="EMBL/GenBank/DDBJ databases">
        <title>Paucibacter sp. APW11 Genome sequencing and assembly.</title>
        <authorList>
            <person name="Kim I."/>
        </authorList>
    </citation>
    <scope>NUCLEOTIDE SEQUENCE</scope>
    <source>
        <strain evidence="4">APW11</strain>
    </source>
</reference>
<organism evidence="4 5">
    <name type="scientific">Roseateles aquae</name>
    <dbReference type="NCBI Taxonomy" id="3077235"/>
    <lineage>
        <taxon>Bacteria</taxon>
        <taxon>Pseudomonadati</taxon>
        <taxon>Pseudomonadota</taxon>
        <taxon>Betaproteobacteria</taxon>
        <taxon>Burkholderiales</taxon>
        <taxon>Sphaerotilaceae</taxon>
        <taxon>Roseateles</taxon>
    </lineage>
</organism>
<dbReference type="SUPFAM" id="SSF53335">
    <property type="entry name" value="S-adenosyl-L-methionine-dependent methyltransferases"/>
    <property type="match status" value="1"/>
</dbReference>
<dbReference type="RefSeq" id="WP_315649491.1">
    <property type="nucleotide sequence ID" value="NZ_JAVXZY010000002.1"/>
</dbReference>
<comment type="caution">
    <text evidence="4">The sequence shown here is derived from an EMBL/GenBank/DDBJ whole genome shotgun (WGS) entry which is preliminary data.</text>
</comment>
<gene>
    <name evidence="4" type="ORF">RQP53_06940</name>
</gene>
<comment type="similarity">
    <text evidence="1">Belongs to the methyltransferase superfamily. L-isoaspartyl/D-aspartyl protein methyltransferase family.</text>
</comment>
<accession>A0ABU3P9V9</accession>
<sequence>MNFEQARFNMIEQQIRPWDVLDPAVLSLLSVVKREDFVPAAYRNMAFTDTELPLGAGHLALAPRVEARLLQSLAVERHEKVLEIGTGTGFLAAMLGHRAQRVITLESNAAIAKQAGDNLRRAGLANVTVREGDGRLGLAGEAPFDAILLSGSVQEVPDALLQQLKVGGRLLAIVGDEPVMRATLVRRVSEQEFKSEALFDTLAPRLPGFADSNAFSF</sequence>
<dbReference type="Pfam" id="PF01135">
    <property type="entry name" value="PCMT"/>
    <property type="match status" value="1"/>
</dbReference>
<evidence type="ECO:0000256" key="1">
    <source>
        <dbReference type="ARBA" id="ARBA00005369"/>
    </source>
</evidence>
<dbReference type="PANTHER" id="PTHR11579">
    <property type="entry name" value="PROTEIN-L-ISOASPARTATE O-METHYLTRANSFERASE"/>
    <property type="match status" value="1"/>
</dbReference>
<dbReference type="Proteomes" id="UP001246372">
    <property type="component" value="Unassembled WGS sequence"/>
</dbReference>
<dbReference type="PANTHER" id="PTHR11579:SF18">
    <property type="entry name" value="PROTEIN-L-ISOASPARTATE O-METHYLTRANSFERASE"/>
    <property type="match status" value="1"/>
</dbReference>
<evidence type="ECO:0000256" key="2">
    <source>
        <dbReference type="ARBA" id="ARBA00013346"/>
    </source>
</evidence>
<protein>
    <recommendedName>
        <fullName evidence="2">Protein-L-isoaspartate O-methyltransferase</fullName>
    </recommendedName>
    <alternativeName>
        <fullName evidence="3">Protein L-isoaspartyl methyltransferase</fullName>
    </alternativeName>
</protein>
<dbReference type="Gene3D" id="3.40.50.150">
    <property type="entry name" value="Vaccinia Virus protein VP39"/>
    <property type="match status" value="1"/>
</dbReference>
<evidence type="ECO:0000313" key="5">
    <source>
        <dbReference type="Proteomes" id="UP001246372"/>
    </source>
</evidence>
<dbReference type="InterPro" id="IPR029063">
    <property type="entry name" value="SAM-dependent_MTases_sf"/>
</dbReference>
<dbReference type="PROSITE" id="PS01279">
    <property type="entry name" value="PCMT"/>
    <property type="match status" value="1"/>
</dbReference>
<proteinExistence type="inferred from homology"/>
<name>A0ABU3P9V9_9BURK</name>
<dbReference type="CDD" id="cd02440">
    <property type="entry name" value="AdoMet_MTases"/>
    <property type="match status" value="1"/>
</dbReference>